<comment type="subcellular location">
    <subcellularLocation>
        <location evidence="1">Periplasm</location>
    </subcellularLocation>
</comment>
<dbReference type="InterPro" id="IPR051455">
    <property type="entry name" value="Bact_solute-bind_prot3"/>
</dbReference>
<keyword evidence="3" id="KW-0813">Transport</keyword>
<proteinExistence type="inferred from homology"/>
<name>A0A857F248_9GAMM</name>
<evidence type="ECO:0000256" key="2">
    <source>
        <dbReference type="ARBA" id="ARBA00010333"/>
    </source>
</evidence>
<dbReference type="GO" id="GO:0006865">
    <property type="term" value="P:amino acid transport"/>
    <property type="evidence" value="ECO:0007669"/>
    <property type="project" value="UniProtKB-KW"/>
</dbReference>
<dbReference type="InterPro" id="IPR001638">
    <property type="entry name" value="Solute-binding_3/MltF_N"/>
</dbReference>
<dbReference type="GO" id="GO:0030288">
    <property type="term" value="C:outer membrane-bounded periplasmic space"/>
    <property type="evidence" value="ECO:0007669"/>
    <property type="project" value="TreeGrafter"/>
</dbReference>
<evidence type="ECO:0000256" key="5">
    <source>
        <dbReference type="ARBA" id="ARBA00022764"/>
    </source>
</evidence>
<accession>A0A857F248</accession>
<dbReference type="RefSeq" id="WP_159679317.1">
    <property type="nucleotide sequence ID" value="NZ_CP043727.1"/>
</dbReference>
<dbReference type="Pfam" id="PF00497">
    <property type="entry name" value="SBP_bac_3"/>
    <property type="match status" value="1"/>
</dbReference>
<dbReference type="EMBL" id="CP043727">
    <property type="protein sequence ID" value="QHB33441.1"/>
    <property type="molecule type" value="Genomic_DNA"/>
</dbReference>
<evidence type="ECO:0000313" key="10">
    <source>
        <dbReference type="Proteomes" id="UP000464402"/>
    </source>
</evidence>
<dbReference type="Gene3D" id="3.40.190.10">
    <property type="entry name" value="Periplasmic binding protein-like II"/>
    <property type="match status" value="2"/>
</dbReference>
<evidence type="ECO:0000256" key="7">
    <source>
        <dbReference type="SAM" id="SignalP"/>
    </source>
</evidence>
<dbReference type="PANTHER" id="PTHR30085">
    <property type="entry name" value="AMINO ACID ABC TRANSPORTER PERMEASE"/>
    <property type="match status" value="1"/>
</dbReference>
<evidence type="ECO:0000256" key="3">
    <source>
        <dbReference type="ARBA" id="ARBA00022448"/>
    </source>
</evidence>
<dbReference type="SMART" id="SM00062">
    <property type="entry name" value="PBPb"/>
    <property type="match status" value="1"/>
</dbReference>
<sequence>MHMHKLALALLLAGMTSGIAQAEEAAKPEQAAAKAGASVDTLKKIKDNGVIVVGHRESSVPFSYYDNQQKVVGYSQDYSNLIVDAIKKKLNAPDLQVKLIPITSQNRIPLLQNGTFDFECGSTTNNLERQQQAAFSNTIFVVGTRLLTKKGSEVKDFKDLAGKPVVVTSGTTSEVLLNKLNEKDKMDMRIISAKDHGDSFRTLESGRAVAFMMDDALLAGERAKAKKPDQWEIVGAPQSQEAYGCMMRKNDPAFKALLDETIATAQTSGVAEKSFDRWFKNPIPPKNLNLNFSLSDEMKVLFKAPNDKALN</sequence>
<dbReference type="SUPFAM" id="SSF53850">
    <property type="entry name" value="Periplasmic binding protein-like II"/>
    <property type="match status" value="1"/>
</dbReference>
<organism evidence="9 10">
    <name type="scientific">Yersinia canariae</name>
    <dbReference type="NCBI Taxonomy" id="2607663"/>
    <lineage>
        <taxon>Bacteria</taxon>
        <taxon>Pseudomonadati</taxon>
        <taxon>Pseudomonadota</taxon>
        <taxon>Gammaproteobacteria</taxon>
        <taxon>Enterobacterales</taxon>
        <taxon>Yersiniaceae</taxon>
        <taxon>Yersinia</taxon>
    </lineage>
</organism>
<feature type="signal peptide" evidence="7">
    <location>
        <begin position="1"/>
        <end position="22"/>
    </location>
</feature>
<keyword evidence="10" id="KW-1185">Reference proteome</keyword>
<dbReference type="FunFam" id="3.40.190.10:FF:000052">
    <property type="entry name" value="Amino acid ABC transporter substrate-binding protein"/>
    <property type="match status" value="1"/>
</dbReference>
<keyword evidence="6" id="KW-0029">Amino-acid transport</keyword>
<feature type="domain" description="Solute-binding protein family 3/N-terminal" evidence="8">
    <location>
        <begin position="50"/>
        <end position="282"/>
    </location>
</feature>
<evidence type="ECO:0000313" key="9">
    <source>
        <dbReference type="EMBL" id="QHB33441.1"/>
    </source>
</evidence>
<keyword evidence="5" id="KW-0574">Periplasm</keyword>
<dbReference type="KEGG" id="yca:F0T03_15620"/>
<protein>
    <submittedName>
        <fullName evidence="9">Amino acid ABC transporter substrate-binding protein</fullName>
    </submittedName>
</protein>
<evidence type="ECO:0000256" key="6">
    <source>
        <dbReference type="ARBA" id="ARBA00022970"/>
    </source>
</evidence>
<keyword evidence="4 7" id="KW-0732">Signal</keyword>
<dbReference type="CDD" id="cd13688">
    <property type="entry name" value="PBP2_GltI_DEBP"/>
    <property type="match status" value="1"/>
</dbReference>
<evidence type="ECO:0000256" key="1">
    <source>
        <dbReference type="ARBA" id="ARBA00004418"/>
    </source>
</evidence>
<reference evidence="10" key="1">
    <citation type="submission" date="2019-09" db="EMBL/GenBank/DDBJ databases">
        <title>Yersinia canariae sp. nov., isolated from a human yersiniosis case.</title>
        <authorList>
            <person name="Nguyen S.V."/>
            <person name="Greig D."/>
            <person name="Hurley D."/>
            <person name="Cao Y."/>
            <person name="McCabe E."/>
            <person name="Mitchell M."/>
            <person name="Jenkins C."/>
            <person name="Fanning S."/>
        </authorList>
    </citation>
    <scope>NUCLEOTIDE SEQUENCE [LARGE SCALE GENOMIC DNA]</scope>
    <source>
        <strain evidence="10">NCTC 14382</strain>
    </source>
</reference>
<dbReference type="NCBIfam" id="NF008063">
    <property type="entry name" value="PRK10797.1"/>
    <property type="match status" value="1"/>
</dbReference>
<evidence type="ECO:0000259" key="8">
    <source>
        <dbReference type="SMART" id="SM00062"/>
    </source>
</evidence>
<comment type="similarity">
    <text evidence="2">Belongs to the bacterial solute-binding protein 3 family.</text>
</comment>
<feature type="chain" id="PRO_5033000422" evidence="7">
    <location>
        <begin position="23"/>
        <end position="311"/>
    </location>
</feature>
<dbReference type="PANTHER" id="PTHR30085:SF2">
    <property type="entry name" value="GLUTAMATE_ASPARTATE IMPORT SOLUTE-BINDING PROTEIN"/>
    <property type="match status" value="1"/>
</dbReference>
<gene>
    <name evidence="9" type="ORF">F0T03_15620</name>
</gene>
<dbReference type="Proteomes" id="UP000464402">
    <property type="component" value="Chromosome"/>
</dbReference>
<dbReference type="AlphaFoldDB" id="A0A857F248"/>
<evidence type="ECO:0000256" key="4">
    <source>
        <dbReference type="ARBA" id="ARBA00022729"/>
    </source>
</evidence>
<dbReference type="GO" id="GO:0005576">
    <property type="term" value="C:extracellular region"/>
    <property type="evidence" value="ECO:0007669"/>
    <property type="project" value="TreeGrafter"/>
</dbReference>